<proteinExistence type="predicted"/>
<dbReference type="EMBL" id="JAUKTV010000002">
    <property type="protein sequence ID" value="KAK0745141.1"/>
    <property type="molecule type" value="Genomic_DNA"/>
</dbReference>
<dbReference type="Proteomes" id="UP001172159">
    <property type="component" value="Unassembled WGS sequence"/>
</dbReference>
<comment type="caution">
    <text evidence="2">The sequence shown here is derived from an EMBL/GenBank/DDBJ whole genome shotgun (WGS) entry which is preliminary data.</text>
</comment>
<evidence type="ECO:0000256" key="1">
    <source>
        <dbReference type="SAM" id="SignalP"/>
    </source>
</evidence>
<evidence type="ECO:0000313" key="3">
    <source>
        <dbReference type="Proteomes" id="UP001172159"/>
    </source>
</evidence>
<name>A0AA40K411_9PEZI</name>
<organism evidence="2 3">
    <name type="scientific">Apiosordaria backusii</name>
    <dbReference type="NCBI Taxonomy" id="314023"/>
    <lineage>
        <taxon>Eukaryota</taxon>
        <taxon>Fungi</taxon>
        <taxon>Dikarya</taxon>
        <taxon>Ascomycota</taxon>
        <taxon>Pezizomycotina</taxon>
        <taxon>Sordariomycetes</taxon>
        <taxon>Sordariomycetidae</taxon>
        <taxon>Sordariales</taxon>
        <taxon>Lasiosphaeriaceae</taxon>
        <taxon>Apiosordaria</taxon>
    </lineage>
</organism>
<protein>
    <recommendedName>
        <fullName evidence="4">Lectin</fullName>
    </recommendedName>
</protein>
<reference evidence="2" key="1">
    <citation type="submission" date="2023-06" db="EMBL/GenBank/DDBJ databases">
        <title>Genome-scale phylogeny and comparative genomics of the fungal order Sordariales.</title>
        <authorList>
            <consortium name="Lawrence Berkeley National Laboratory"/>
            <person name="Hensen N."/>
            <person name="Bonometti L."/>
            <person name="Westerberg I."/>
            <person name="Brannstrom I.O."/>
            <person name="Guillou S."/>
            <person name="Cros-Aarteil S."/>
            <person name="Calhoun S."/>
            <person name="Haridas S."/>
            <person name="Kuo A."/>
            <person name="Mondo S."/>
            <person name="Pangilinan J."/>
            <person name="Riley R."/>
            <person name="Labutti K."/>
            <person name="Andreopoulos B."/>
            <person name="Lipzen A."/>
            <person name="Chen C."/>
            <person name="Yanf M."/>
            <person name="Daum C."/>
            <person name="Ng V."/>
            <person name="Clum A."/>
            <person name="Steindorff A."/>
            <person name="Ohm R."/>
            <person name="Martin F."/>
            <person name="Silar P."/>
            <person name="Natvig D."/>
            <person name="Lalanne C."/>
            <person name="Gautier V."/>
            <person name="Ament-Velasquez S.L."/>
            <person name="Kruys A."/>
            <person name="Hutchinson M.I."/>
            <person name="Powell A.J."/>
            <person name="Barry K."/>
            <person name="Miller A.N."/>
            <person name="Grigoriev I.V."/>
            <person name="Debuchy R."/>
            <person name="Gladieux P."/>
            <person name="Thoren M.H."/>
            <person name="Johannesson H."/>
        </authorList>
    </citation>
    <scope>NUCLEOTIDE SEQUENCE</scope>
    <source>
        <strain evidence="2">CBS 540.89</strain>
    </source>
</reference>
<feature type="chain" id="PRO_5041229076" description="Lectin" evidence="1">
    <location>
        <begin position="20"/>
        <end position="119"/>
    </location>
</feature>
<feature type="signal peptide" evidence="1">
    <location>
        <begin position="1"/>
        <end position="19"/>
    </location>
</feature>
<accession>A0AA40K411</accession>
<gene>
    <name evidence="2" type="ORF">B0T21DRAFT_408190</name>
</gene>
<evidence type="ECO:0000313" key="2">
    <source>
        <dbReference type="EMBL" id="KAK0745141.1"/>
    </source>
</evidence>
<keyword evidence="1" id="KW-0732">Signal</keyword>
<evidence type="ECO:0008006" key="4">
    <source>
        <dbReference type="Google" id="ProtNLM"/>
    </source>
</evidence>
<sequence length="119" mass="12367">MQLNKNLMALVALLPLALAAPAPEAAESQLEAKFESDVSILGTVIVTTYSGDACSGSNQQVTVTSGGYRCFAVSNKRSIGISGTCRVTTWSGGDCRGSNFVAPYQGCFSVLYGSVSIEC</sequence>
<keyword evidence="3" id="KW-1185">Reference proteome</keyword>
<dbReference type="AlphaFoldDB" id="A0AA40K411"/>